<dbReference type="InterPro" id="IPR005467">
    <property type="entry name" value="His_kinase_dom"/>
</dbReference>
<dbReference type="InterPro" id="IPR050482">
    <property type="entry name" value="Sensor_HK_TwoCompSys"/>
</dbReference>
<dbReference type="InterPro" id="IPR036890">
    <property type="entry name" value="HATPase_C_sf"/>
</dbReference>
<evidence type="ECO:0000256" key="1">
    <source>
        <dbReference type="ARBA" id="ARBA00000085"/>
    </source>
</evidence>
<dbReference type="SMART" id="SM00387">
    <property type="entry name" value="HATPase_c"/>
    <property type="match status" value="1"/>
</dbReference>
<evidence type="ECO:0000256" key="10">
    <source>
        <dbReference type="ARBA" id="ARBA00022840"/>
    </source>
</evidence>
<dbReference type="EC" id="2.7.13.3" evidence="3"/>
<dbReference type="Gene3D" id="1.20.5.1930">
    <property type="match status" value="1"/>
</dbReference>
<dbReference type="InterPro" id="IPR011712">
    <property type="entry name" value="Sig_transdc_His_kin_sub3_dim/P"/>
</dbReference>
<sequence length="348" mass="39434">MKTLNIRIWFVQSFLLMGVLGGLIFFSGLQVYILFSPEPIISLQSSIYLSLFLFLLLIILSLYFGFRGGYLFKGRLDSLLTFVTTLRSGKFSARITKSENDEIGLITDELNHLAQFIQDQVKSLQRLADEKSELANQAHHAAVIEERQRLARELHDSVSQQLFALGMLSSAAIRIIEEDSNQAKGMLEQVAQIASKAQGEMRALLLHLRPIDLKGDSLREGLIKLVRELKEKSNLEIEMRIEEIEHLSKGTEAHVFRIVQEALSNILRHAHAEKVKIVLERSKDMLHLYISDDGKGFGVHASKMTSFGLQSMRERCEELGGVFQIRSKENEGTYINIRIPVEEVLKIG</sequence>
<dbReference type="Gene3D" id="6.10.340.10">
    <property type="match status" value="1"/>
</dbReference>
<dbReference type="OrthoDB" id="9795828at2"/>
<dbReference type="Gene3D" id="3.30.565.10">
    <property type="entry name" value="Histidine kinase-like ATPase, C-terminal domain"/>
    <property type="match status" value="1"/>
</dbReference>
<dbReference type="GO" id="GO:0005886">
    <property type="term" value="C:plasma membrane"/>
    <property type="evidence" value="ECO:0007669"/>
    <property type="project" value="UniProtKB-SubCell"/>
</dbReference>
<keyword evidence="4" id="KW-1003">Cell membrane</keyword>
<dbReference type="EMBL" id="QQAY01000001">
    <property type="protein sequence ID" value="RDI47860.1"/>
    <property type="molecule type" value="Genomic_DNA"/>
</dbReference>
<evidence type="ECO:0000313" key="17">
    <source>
        <dbReference type="EMBL" id="RDI47860.1"/>
    </source>
</evidence>
<keyword evidence="7 14" id="KW-0812">Transmembrane</keyword>
<keyword evidence="6" id="KW-0808">Transferase</keyword>
<feature type="transmembrane region" description="Helical" evidence="14">
    <location>
        <begin position="47"/>
        <end position="66"/>
    </location>
</feature>
<name>A0A370GX91_9BACI</name>
<evidence type="ECO:0000259" key="15">
    <source>
        <dbReference type="PROSITE" id="PS50109"/>
    </source>
</evidence>
<dbReference type="PROSITE" id="PS50885">
    <property type="entry name" value="HAMP"/>
    <property type="match status" value="1"/>
</dbReference>
<evidence type="ECO:0000256" key="5">
    <source>
        <dbReference type="ARBA" id="ARBA00022553"/>
    </source>
</evidence>
<dbReference type="Pfam" id="PF02518">
    <property type="entry name" value="HATPase_c"/>
    <property type="match status" value="1"/>
</dbReference>
<evidence type="ECO:0000256" key="6">
    <source>
        <dbReference type="ARBA" id="ARBA00022679"/>
    </source>
</evidence>
<organism evidence="17 18">
    <name type="scientific">Falsibacillus pallidus</name>
    <dbReference type="NCBI Taxonomy" id="493781"/>
    <lineage>
        <taxon>Bacteria</taxon>
        <taxon>Bacillati</taxon>
        <taxon>Bacillota</taxon>
        <taxon>Bacilli</taxon>
        <taxon>Bacillales</taxon>
        <taxon>Bacillaceae</taxon>
        <taxon>Falsibacillus</taxon>
    </lineage>
</organism>
<comment type="subcellular location">
    <subcellularLocation>
        <location evidence="2">Cell membrane</location>
        <topology evidence="2">Multi-pass membrane protein</topology>
    </subcellularLocation>
</comment>
<comment type="caution">
    <text evidence="17">The sequence shown here is derived from an EMBL/GenBank/DDBJ whole genome shotgun (WGS) entry which is preliminary data.</text>
</comment>
<dbReference type="Proteomes" id="UP000255326">
    <property type="component" value="Unassembled WGS sequence"/>
</dbReference>
<dbReference type="GO" id="GO:0046983">
    <property type="term" value="F:protein dimerization activity"/>
    <property type="evidence" value="ECO:0007669"/>
    <property type="project" value="InterPro"/>
</dbReference>
<dbReference type="InterPro" id="IPR003594">
    <property type="entry name" value="HATPase_dom"/>
</dbReference>
<evidence type="ECO:0000256" key="3">
    <source>
        <dbReference type="ARBA" id="ARBA00012438"/>
    </source>
</evidence>
<keyword evidence="8" id="KW-0547">Nucleotide-binding</keyword>
<gene>
    <name evidence="17" type="ORF">DFR59_101525</name>
</gene>
<dbReference type="GO" id="GO:0005524">
    <property type="term" value="F:ATP binding"/>
    <property type="evidence" value="ECO:0007669"/>
    <property type="project" value="UniProtKB-KW"/>
</dbReference>
<dbReference type="PANTHER" id="PTHR24421:SF37">
    <property type="entry name" value="SENSOR HISTIDINE KINASE NARS"/>
    <property type="match status" value="1"/>
</dbReference>
<proteinExistence type="predicted"/>
<keyword evidence="11 14" id="KW-1133">Transmembrane helix</keyword>
<dbReference type="PROSITE" id="PS50109">
    <property type="entry name" value="HIS_KIN"/>
    <property type="match status" value="1"/>
</dbReference>
<evidence type="ECO:0000256" key="14">
    <source>
        <dbReference type="SAM" id="Phobius"/>
    </source>
</evidence>
<feature type="transmembrane region" description="Helical" evidence="14">
    <location>
        <begin position="12"/>
        <end position="35"/>
    </location>
</feature>
<evidence type="ECO:0000256" key="13">
    <source>
        <dbReference type="ARBA" id="ARBA00023136"/>
    </source>
</evidence>
<evidence type="ECO:0000256" key="9">
    <source>
        <dbReference type="ARBA" id="ARBA00022777"/>
    </source>
</evidence>
<evidence type="ECO:0000256" key="2">
    <source>
        <dbReference type="ARBA" id="ARBA00004651"/>
    </source>
</evidence>
<reference evidence="17 18" key="1">
    <citation type="submission" date="2018-07" db="EMBL/GenBank/DDBJ databases">
        <title>Genomic Encyclopedia of Type Strains, Phase IV (KMG-IV): sequencing the most valuable type-strain genomes for metagenomic binning, comparative biology and taxonomic classification.</title>
        <authorList>
            <person name="Goeker M."/>
        </authorList>
    </citation>
    <scope>NUCLEOTIDE SEQUENCE [LARGE SCALE GENOMIC DNA]</scope>
    <source>
        <strain evidence="17 18">DSM 25281</strain>
    </source>
</reference>
<dbReference type="SUPFAM" id="SSF55874">
    <property type="entry name" value="ATPase domain of HSP90 chaperone/DNA topoisomerase II/histidine kinase"/>
    <property type="match status" value="1"/>
</dbReference>
<keyword evidence="13 14" id="KW-0472">Membrane</keyword>
<dbReference type="GO" id="GO:0000155">
    <property type="term" value="F:phosphorelay sensor kinase activity"/>
    <property type="evidence" value="ECO:0007669"/>
    <property type="project" value="InterPro"/>
</dbReference>
<accession>A0A370GX91</accession>
<dbReference type="CDD" id="cd16917">
    <property type="entry name" value="HATPase_UhpB-NarQ-NarX-like"/>
    <property type="match status" value="1"/>
</dbReference>
<evidence type="ECO:0000259" key="16">
    <source>
        <dbReference type="PROSITE" id="PS50885"/>
    </source>
</evidence>
<dbReference type="RefSeq" id="WP_114744058.1">
    <property type="nucleotide sequence ID" value="NZ_QQAY01000001.1"/>
</dbReference>
<evidence type="ECO:0000256" key="8">
    <source>
        <dbReference type="ARBA" id="ARBA00022741"/>
    </source>
</evidence>
<evidence type="ECO:0000256" key="12">
    <source>
        <dbReference type="ARBA" id="ARBA00023012"/>
    </source>
</evidence>
<evidence type="ECO:0000256" key="7">
    <source>
        <dbReference type="ARBA" id="ARBA00022692"/>
    </source>
</evidence>
<evidence type="ECO:0000256" key="4">
    <source>
        <dbReference type="ARBA" id="ARBA00022475"/>
    </source>
</evidence>
<comment type="catalytic activity">
    <reaction evidence="1">
        <text>ATP + protein L-histidine = ADP + protein N-phospho-L-histidine.</text>
        <dbReference type="EC" id="2.7.13.3"/>
    </reaction>
</comment>
<dbReference type="PANTHER" id="PTHR24421">
    <property type="entry name" value="NITRATE/NITRITE SENSOR PROTEIN NARX-RELATED"/>
    <property type="match status" value="1"/>
</dbReference>
<keyword evidence="18" id="KW-1185">Reference proteome</keyword>
<feature type="domain" description="HAMP" evidence="16">
    <location>
        <begin position="70"/>
        <end position="122"/>
    </location>
</feature>
<dbReference type="Pfam" id="PF07730">
    <property type="entry name" value="HisKA_3"/>
    <property type="match status" value="1"/>
</dbReference>
<keyword evidence="5" id="KW-0597">Phosphoprotein</keyword>
<protein>
    <recommendedName>
        <fullName evidence="3">histidine kinase</fullName>
        <ecNumber evidence="3">2.7.13.3</ecNumber>
    </recommendedName>
</protein>
<keyword evidence="9 17" id="KW-0418">Kinase</keyword>
<evidence type="ECO:0000256" key="11">
    <source>
        <dbReference type="ARBA" id="ARBA00022989"/>
    </source>
</evidence>
<keyword evidence="12" id="KW-0902">Two-component regulatory system</keyword>
<evidence type="ECO:0000313" key="18">
    <source>
        <dbReference type="Proteomes" id="UP000255326"/>
    </source>
</evidence>
<dbReference type="AlphaFoldDB" id="A0A370GX91"/>
<feature type="domain" description="Histidine kinase" evidence="15">
    <location>
        <begin position="149"/>
        <end position="343"/>
    </location>
</feature>
<keyword evidence="10" id="KW-0067">ATP-binding</keyword>
<dbReference type="InterPro" id="IPR003660">
    <property type="entry name" value="HAMP_dom"/>
</dbReference>